<protein>
    <submittedName>
        <fullName evidence="1">YwmB family TATA-box binding protein</fullName>
    </submittedName>
</protein>
<dbReference type="EMBL" id="JAWDIQ010000002">
    <property type="protein sequence ID" value="MDY0409482.1"/>
    <property type="molecule type" value="Genomic_DNA"/>
</dbReference>
<evidence type="ECO:0000313" key="1">
    <source>
        <dbReference type="EMBL" id="MDY0409482.1"/>
    </source>
</evidence>
<dbReference type="Gene3D" id="3.30.360.40">
    <property type="entry name" value="YwmB-like"/>
    <property type="match status" value="1"/>
</dbReference>
<dbReference type="Proteomes" id="UP001275315">
    <property type="component" value="Unassembled WGS sequence"/>
</dbReference>
<dbReference type="SUPFAM" id="SSF143842">
    <property type="entry name" value="YwmB-like"/>
    <property type="match status" value="1"/>
</dbReference>
<organism evidence="1 2">
    <name type="scientific">Paracerasibacillus soli</name>
    <dbReference type="NCBI Taxonomy" id="480284"/>
    <lineage>
        <taxon>Bacteria</taxon>
        <taxon>Bacillati</taxon>
        <taxon>Bacillota</taxon>
        <taxon>Bacilli</taxon>
        <taxon>Bacillales</taxon>
        <taxon>Bacillaceae</taxon>
        <taxon>Paracerasibacillus</taxon>
    </lineage>
</organism>
<gene>
    <name evidence="1" type="ORF">RWD45_13960</name>
</gene>
<name>A0ABU5CUG4_9BACI</name>
<reference evidence="1 2" key="1">
    <citation type="submission" date="2023-10" db="EMBL/GenBank/DDBJ databases">
        <title>Virgibacillus soli CC-YMP-6 genome.</title>
        <authorList>
            <person name="Miliotis G."/>
            <person name="Sengupta P."/>
            <person name="Hameed A."/>
            <person name="Chuvochina M."/>
            <person name="Mcdonagh F."/>
            <person name="Simpson A.C."/>
            <person name="Singh N.K."/>
            <person name="Rekha P.D."/>
            <person name="Raman K."/>
            <person name="Hugenholtz P."/>
            <person name="Venkateswaran K."/>
        </authorList>
    </citation>
    <scope>NUCLEOTIDE SEQUENCE [LARGE SCALE GENOMIC DNA]</scope>
    <source>
        <strain evidence="1 2">CC-YMP-6</strain>
    </source>
</reference>
<keyword evidence="2" id="KW-1185">Reference proteome</keyword>
<dbReference type="Pfam" id="PF08680">
    <property type="entry name" value="DUF1779"/>
    <property type="match status" value="1"/>
</dbReference>
<dbReference type="RefSeq" id="WP_320380278.1">
    <property type="nucleotide sequence ID" value="NZ_JAWDIQ010000002.1"/>
</dbReference>
<dbReference type="InterPro" id="IPR036209">
    <property type="entry name" value="YwmB-like_sf"/>
</dbReference>
<sequence>MKRLLLMIVILAFMGKQVYAHYSYNDELMDIASFVEDIDLGIAEWQVTMKEQFSQQKADALLEQLHDEFHVTSETDEQRTQYSVAYELENGKMEIGLHLIYPKNKAYKAELIGVIKGTNWHKKIEEVYVQQAQDMYTTYFTKSSRRFACLTTQDNAIIGNDYFFEKLIEKLDIVQMKTQTDSIKDGLVKKNIYGYTPLWGQLIMTSNEKVNVQIVAKENDSGEVNFVIGTPILINEY</sequence>
<dbReference type="Gene3D" id="3.30.2030.10">
    <property type="entry name" value="YwmB-like"/>
    <property type="match status" value="1"/>
</dbReference>
<evidence type="ECO:0000313" key="2">
    <source>
        <dbReference type="Proteomes" id="UP001275315"/>
    </source>
</evidence>
<proteinExistence type="predicted"/>
<comment type="caution">
    <text evidence="1">The sequence shown here is derived from an EMBL/GenBank/DDBJ whole genome shotgun (WGS) entry which is preliminary data.</text>
</comment>
<accession>A0ABU5CUG4</accession>
<dbReference type="InterPro" id="IPR014794">
    <property type="entry name" value="DUF1779"/>
</dbReference>